<dbReference type="Proteomes" id="UP001060215">
    <property type="component" value="Chromosome 6"/>
</dbReference>
<reference evidence="1 2" key="1">
    <citation type="journal article" date="2022" name="Plant J.">
        <title>Chromosome-level genome of Camellia lanceoleosa provides a valuable resource for understanding genome evolution and self-incompatibility.</title>
        <authorList>
            <person name="Gong W."/>
            <person name="Xiao S."/>
            <person name="Wang L."/>
            <person name="Liao Z."/>
            <person name="Chang Y."/>
            <person name="Mo W."/>
            <person name="Hu G."/>
            <person name="Li W."/>
            <person name="Zhao G."/>
            <person name="Zhu H."/>
            <person name="Hu X."/>
            <person name="Ji K."/>
            <person name="Xiang X."/>
            <person name="Song Q."/>
            <person name="Yuan D."/>
            <person name="Jin S."/>
            <person name="Zhang L."/>
        </authorList>
    </citation>
    <scope>NUCLEOTIDE SEQUENCE [LARGE SCALE GENOMIC DNA]</scope>
    <source>
        <strain evidence="1">SQ_2022a</strain>
    </source>
</reference>
<protein>
    <submittedName>
        <fullName evidence="1">Uncharacterized protein</fullName>
    </submittedName>
</protein>
<sequence>MKPLLSIVFLFSLFFIVCSQNIQPSSTFLASNLNQSWPSPNNTFSVGFIANDSAYFAAVTYDDIPISKVGGDSDATDSSASSSSSSSSPTLPAATSHPPPLTT</sequence>
<proteinExistence type="predicted"/>
<comment type="caution">
    <text evidence="1">The sequence shown here is derived from an EMBL/GenBank/DDBJ whole genome shotgun (WGS) entry which is preliminary data.</text>
</comment>
<evidence type="ECO:0000313" key="1">
    <source>
        <dbReference type="EMBL" id="KAI8021333.1"/>
    </source>
</evidence>
<organism evidence="1 2">
    <name type="scientific">Camellia lanceoleosa</name>
    <dbReference type="NCBI Taxonomy" id="1840588"/>
    <lineage>
        <taxon>Eukaryota</taxon>
        <taxon>Viridiplantae</taxon>
        <taxon>Streptophyta</taxon>
        <taxon>Embryophyta</taxon>
        <taxon>Tracheophyta</taxon>
        <taxon>Spermatophyta</taxon>
        <taxon>Magnoliopsida</taxon>
        <taxon>eudicotyledons</taxon>
        <taxon>Gunneridae</taxon>
        <taxon>Pentapetalae</taxon>
        <taxon>asterids</taxon>
        <taxon>Ericales</taxon>
        <taxon>Theaceae</taxon>
        <taxon>Camellia</taxon>
    </lineage>
</organism>
<evidence type="ECO:0000313" key="2">
    <source>
        <dbReference type="Proteomes" id="UP001060215"/>
    </source>
</evidence>
<keyword evidence="2" id="KW-1185">Reference proteome</keyword>
<dbReference type="EMBL" id="CM045763">
    <property type="protein sequence ID" value="KAI8021333.1"/>
    <property type="molecule type" value="Genomic_DNA"/>
</dbReference>
<gene>
    <name evidence="1" type="ORF">LOK49_LG03G00019</name>
</gene>
<name>A0ACC0I6Y7_9ERIC</name>
<accession>A0ACC0I6Y7</accession>